<comment type="subcellular location">
    <subcellularLocation>
        <location evidence="6">Endomembrane system</location>
        <topology evidence="6">Single-pass membrane protein</topology>
    </subcellularLocation>
    <subcellularLocation>
        <location evidence="1">Nucleus membrane</location>
    </subcellularLocation>
</comment>
<dbReference type="PANTHER" id="PTHR12265:SF30">
    <property type="entry name" value="TRANSMEMBRANE PROTEIN 53"/>
    <property type="match status" value="1"/>
</dbReference>
<keyword evidence="5" id="KW-0539">Nucleus</keyword>
<dbReference type="Pfam" id="PF05705">
    <property type="entry name" value="DUF829"/>
    <property type="match status" value="1"/>
</dbReference>
<evidence type="ECO:0000256" key="4">
    <source>
        <dbReference type="ARBA" id="ARBA00023136"/>
    </source>
</evidence>
<dbReference type="Proteomes" id="UP000193689">
    <property type="component" value="Unassembled WGS sequence"/>
</dbReference>
<keyword evidence="2 7" id="KW-0812">Transmembrane</keyword>
<dbReference type="PANTHER" id="PTHR12265">
    <property type="entry name" value="TRANSMEMBRANE PROTEIN 53"/>
    <property type="match status" value="1"/>
</dbReference>
<evidence type="ECO:0000256" key="2">
    <source>
        <dbReference type="ARBA" id="ARBA00022692"/>
    </source>
</evidence>
<evidence type="ECO:0000256" key="1">
    <source>
        <dbReference type="ARBA" id="ARBA00004126"/>
    </source>
</evidence>
<evidence type="ECO:0000256" key="7">
    <source>
        <dbReference type="SAM" id="Phobius"/>
    </source>
</evidence>
<dbReference type="GeneID" id="63771693"/>
<gene>
    <name evidence="8" type="ORF">BCR38DRAFT_336709</name>
</gene>
<reference evidence="8 9" key="1">
    <citation type="submission" date="2016-07" db="EMBL/GenBank/DDBJ databases">
        <title>Pervasive Adenine N6-methylation of Active Genes in Fungi.</title>
        <authorList>
            <consortium name="DOE Joint Genome Institute"/>
            <person name="Mondo S.J."/>
            <person name="Dannebaum R.O."/>
            <person name="Kuo R.C."/>
            <person name="Labutti K."/>
            <person name="Haridas S."/>
            <person name="Kuo A."/>
            <person name="Salamov A."/>
            <person name="Ahrendt S.R."/>
            <person name="Lipzen A."/>
            <person name="Sullivan W."/>
            <person name="Andreopoulos W.B."/>
            <person name="Clum A."/>
            <person name="Lindquist E."/>
            <person name="Daum C."/>
            <person name="Ramamoorthy G.K."/>
            <person name="Gryganskyi A."/>
            <person name="Culley D."/>
            <person name="Magnuson J.K."/>
            <person name="James T.Y."/>
            <person name="O'Malley M.A."/>
            <person name="Stajich J.E."/>
            <person name="Spatafora J.W."/>
            <person name="Visel A."/>
            <person name="Grigoriev I.V."/>
        </authorList>
    </citation>
    <scope>NUCLEOTIDE SEQUENCE [LARGE SCALE GENOMIC DNA]</scope>
    <source>
        <strain evidence="8 9">CBS 129021</strain>
    </source>
</reference>
<evidence type="ECO:0000256" key="6">
    <source>
        <dbReference type="ARBA" id="ARBA00037847"/>
    </source>
</evidence>
<sequence>MGNESLKSRPFIPGFSCLAPSIYIQEAQQTPEYVPSNYAKSTYSDTSAYTAVTTATTRRIDGSPDLILLTSWTGALPKHISKYTAAYTEMYPYSPIMVITTSIDDLTLRSTEQKTTAIAPAIGFIQGRTGRYDSKILLHAFSEGGSNKAVCLAKAYLQCTGHVIPIGAYIFDSTPGTPRFNQNVAAFRRSLPLNPIIRFFGMIFGFLVLSLTWTIFCVFIGYENNTITKTRRALNDESLWPLKGVPRTYVFSEADDLIWWKDVEEHAEMSAQDLGVTSLVVRYKKSGHCGHVRENEAYYWSAVRQTWEGRDVEVGGGIVDARRDNWRGEWCNMI</sequence>
<organism evidence="8 9">
    <name type="scientific">Pseudomassariella vexata</name>
    <dbReference type="NCBI Taxonomy" id="1141098"/>
    <lineage>
        <taxon>Eukaryota</taxon>
        <taxon>Fungi</taxon>
        <taxon>Dikarya</taxon>
        <taxon>Ascomycota</taxon>
        <taxon>Pezizomycotina</taxon>
        <taxon>Sordariomycetes</taxon>
        <taxon>Xylariomycetidae</taxon>
        <taxon>Amphisphaeriales</taxon>
        <taxon>Pseudomassariaceae</taxon>
        <taxon>Pseudomassariella</taxon>
    </lineage>
</organism>
<evidence type="ECO:0000313" key="9">
    <source>
        <dbReference type="Proteomes" id="UP000193689"/>
    </source>
</evidence>
<keyword evidence="4 7" id="KW-0472">Membrane</keyword>
<name>A0A1Y2E8P7_9PEZI</name>
<keyword evidence="3 7" id="KW-1133">Transmembrane helix</keyword>
<dbReference type="GO" id="GO:0031965">
    <property type="term" value="C:nuclear membrane"/>
    <property type="evidence" value="ECO:0007669"/>
    <property type="project" value="UniProtKB-SubCell"/>
</dbReference>
<accession>A0A1Y2E8P7</accession>
<dbReference type="RefSeq" id="XP_040718431.1">
    <property type="nucleotide sequence ID" value="XM_040855481.1"/>
</dbReference>
<proteinExistence type="predicted"/>
<dbReference type="InParanoid" id="A0A1Y2E8P7"/>
<feature type="transmembrane region" description="Helical" evidence="7">
    <location>
        <begin position="199"/>
        <end position="222"/>
    </location>
</feature>
<dbReference type="OrthoDB" id="77878at2759"/>
<comment type="caution">
    <text evidence="8">The sequence shown here is derived from an EMBL/GenBank/DDBJ whole genome shotgun (WGS) entry which is preliminary data.</text>
</comment>
<keyword evidence="9" id="KW-1185">Reference proteome</keyword>
<evidence type="ECO:0000313" key="8">
    <source>
        <dbReference type="EMBL" id="ORY67807.1"/>
    </source>
</evidence>
<evidence type="ECO:0008006" key="10">
    <source>
        <dbReference type="Google" id="ProtNLM"/>
    </source>
</evidence>
<dbReference type="AlphaFoldDB" id="A0A1Y2E8P7"/>
<protein>
    <recommendedName>
        <fullName evidence="10">Indole-diterpene biosynthesis protein PaxU</fullName>
    </recommendedName>
</protein>
<evidence type="ECO:0000256" key="3">
    <source>
        <dbReference type="ARBA" id="ARBA00022989"/>
    </source>
</evidence>
<dbReference type="InterPro" id="IPR008547">
    <property type="entry name" value="DUF829_TMEM53"/>
</dbReference>
<dbReference type="EMBL" id="MCFJ01000004">
    <property type="protein sequence ID" value="ORY67807.1"/>
    <property type="molecule type" value="Genomic_DNA"/>
</dbReference>
<evidence type="ECO:0000256" key="5">
    <source>
        <dbReference type="ARBA" id="ARBA00023242"/>
    </source>
</evidence>